<evidence type="ECO:0000313" key="1">
    <source>
        <dbReference type="EMBL" id="KER18652.1"/>
    </source>
</evidence>
<reference evidence="1 2" key="1">
    <citation type="submission" date="2013-11" db="EMBL/GenBank/DDBJ databases">
        <title>Opisthorchis viverrini - life in the bile duct.</title>
        <authorList>
            <person name="Young N.D."/>
            <person name="Nagarajan N."/>
            <person name="Lin S.J."/>
            <person name="Korhonen P.K."/>
            <person name="Jex A.R."/>
            <person name="Hall R.S."/>
            <person name="Safavi-Hemami H."/>
            <person name="Kaewkong W."/>
            <person name="Bertrand D."/>
            <person name="Gao S."/>
            <person name="Seet Q."/>
            <person name="Wongkham S."/>
            <person name="Teh B.T."/>
            <person name="Wongkham C."/>
            <person name="Intapan P.M."/>
            <person name="Maleewong W."/>
            <person name="Yang X."/>
            <person name="Hu M."/>
            <person name="Wang Z."/>
            <person name="Hofmann A."/>
            <person name="Sternberg P.W."/>
            <person name="Tan P."/>
            <person name="Wang J."/>
            <person name="Gasser R.B."/>
        </authorList>
    </citation>
    <scope>NUCLEOTIDE SEQUENCE [LARGE SCALE GENOMIC DNA]</scope>
</reference>
<evidence type="ECO:0000313" key="2">
    <source>
        <dbReference type="Proteomes" id="UP000054324"/>
    </source>
</evidence>
<keyword evidence="2" id="KW-1185">Reference proteome</keyword>
<proteinExistence type="predicted"/>
<dbReference type="RefSeq" id="XP_009177601.1">
    <property type="nucleotide sequence ID" value="XM_009179337.1"/>
</dbReference>
<organism evidence="1 2">
    <name type="scientific">Opisthorchis viverrini</name>
    <name type="common">Southeast Asian liver fluke</name>
    <dbReference type="NCBI Taxonomy" id="6198"/>
    <lineage>
        <taxon>Eukaryota</taxon>
        <taxon>Metazoa</taxon>
        <taxon>Spiralia</taxon>
        <taxon>Lophotrochozoa</taxon>
        <taxon>Platyhelminthes</taxon>
        <taxon>Trematoda</taxon>
        <taxon>Digenea</taxon>
        <taxon>Opisthorchiida</taxon>
        <taxon>Opisthorchiata</taxon>
        <taxon>Opisthorchiidae</taxon>
        <taxon>Opisthorchis</taxon>
    </lineage>
</organism>
<dbReference type="KEGG" id="ovi:T265_15915"/>
<gene>
    <name evidence="1" type="ORF">T265_15915</name>
</gene>
<sequence>MHWRWIPVVSRSSRRLGQSLACCFYWPPDCPDKRIKVRTLLSVHFAKVRRANPAYLWNNCLTTTIENNKRPRCSQVPGSSVINISKIIPLLRLVLLWEQRRIVWMLSCRH</sequence>
<name>A0A074YZP2_OPIVI</name>
<protein>
    <submittedName>
        <fullName evidence="1">Uncharacterized protein</fullName>
    </submittedName>
</protein>
<dbReference type="AlphaFoldDB" id="A0A074YZP2"/>
<dbReference type="CTD" id="20330080"/>
<dbReference type="GeneID" id="20330080"/>
<dbReference type="EMBL" id="KL598937">
    <property type="protein sequence ID" value="KER18652.1"/>
    <property type="molecule type" value="Genomic_DNA"/>
</dbReference>
<accession>A0A074YZP2</accession>
<dbReference type="Proteomes" id="UP000054324">
    <property type="component" value="Unassembled WGS sequence"/>
</dbReference>
<feature type="non-terminal residue" evidence="1">
    <location>
        <position position="110"/>
    </location>
</feature>